<keyword evidence="3" id="KW-1185">Reference proteome</keyword>
<dbReference type="EMBL" id="CP039347">
    <property type="protein sequence ID" value="QCD87389.1"/>
    <property type="molecule type" value="Genomic_DNA"/>
</dbReference>
<dbReference type="AlphaFoldDB" id="A0A4D6LFF7"/>
<evidence type="ECO:0000256" key="1">
    <source>
        <dbReference type="SAM" id="MobiDB-lite"/>
    </source>
</evidence>
<evidence type="ECO:0000313" key="2">
    <source>
        <dbReference type="EMBL" id="QCD87389.1"/>
    </source>
</evidence>
<feature type="region of interest" description="Disordered" evidence="1">
    <location>
        <begin position="29"/>
        <end position="57"/>
    </location>
</feature>
<gene>
    <name evidence="2" type="ORF">DEO72_LG3g1923</name>
</gene>
<name>A0A4D6LFF7_VIGUN</name>
<reference evidence="2 3" key="1">
    <citation type="submission" date="2019-04" db="EMBL/GenBank/DDBJ databases">
        <title>An improved genome assembly and genetic linkage map for asparagus bean, Vigna unguiculata ssp. sesquipedialis.</title>
        <authorList>
            <person name="Xia Q."/>
            <person name="Zhang R."/>
            <person name="Dong Y."/>
        </authorList>
    </citation>
    <scope>NUCLEOTIDE SEQUENCE [LARGE SCALE GENOMIC DNA]</scope>
    <source>
        <tissue evidence="2">Leaf</tissue>
    </source>
</reference>
<accession>A0A4D6LFF7</accession>
<proteinExistence type="predicted"/>
<sequence>MTITLTHQAFYYVVGSPGGSLNAAKRIGLKPPDSQHPTARRLRPNRSHPTPLLPSRHNPAARCLLRTVATATNLELYRLAVFPAPPGAIPVALCYCFLAF</sequence>
<organism evidence="2 3">
    <name type="scientific">Vigna unguiculata</name>
    <name type="common">Cowpea</name>
    <dbReference type="NCBI Taxonomy" id="3917"/>
    <lineage>
        <taxon>Eukaryota</taxon>
        <taxon>Viridiplantae</taxon>
        <taxon>Streptophyta</taxon>
        <taxon>Embryophyta</taxon>
        <taxon>Tracheophyta</taxon>
        <taxon>Spermatophyta</taxon>
        <taxon>Magnoliopsida</taxon>
        <taxon>eudicotyledons</taxon>
        <taxon>Gunneridae</taxon>
        <taxon>Pentapetalae</taxon>
        <taxon>rosids</taxon>
        <taxon>fabids</taxon>
        <taxon>Fabales</taxon>
        <taxon>Fabaceae</taxon>
        <taxon>Papilionoideae</taxon>
        <taxon>50 kb inversion clade</taxon>
        <taxon>NPAAA clade</taxon>
        <taxon>indigoferoid/millettioid clade</taxon>
        <taxon>Phaseoleae</taxon>
        <taxon>Vigna</taxon>
    </lineage>
</organism>
<dbReference type="Proteomes" id="UP000501690">
    <property type="component" value="Linkage Group LG3"/>
</dbReference>
<protein>
    <submittedName>
        <fullName evidence="2">Uncharacterized protein</fullName>
    </submittedName>
</protein>
<evidence type="ECO:0000313" key="3">
    <source>
        <dbReference type="Proteomes" id="UP000501690"/>
    </source>
</evidence>